<dbReference type="AlphaFoldDB" id="A0AAV9VFC1"/>
<name>A0AAV9VFC1_9PEZI</name>
<reference evidence="3 4" key="1">
    <citation type="submission" date="2019-10" db="EMBL/GenBank/DDBJ databases">
        <authorList>
            <person name="Palmer J.M."/>
        </authorList>
    </citation>
    <scope>NUCLEOTIDE SEQUENCE [LARGE SCALE GENOMIC DNA]</scope>
    <source>
        <strain evidence="3 4">TWF730</strain>
    </source>
</reference>
<dbReference type="EMBL" id="JAVHNS010000003">
    <property type="protein sequence ID" value="KAK6360534.1"/>
    <property type="molecule type" value="Genomic_DNA"/>
</dbReference>
<gene>
    <name evidence="3" type="ORF">TWF730_006675</name>
</gene>
<organism evidence="3 4">
    <name type="scientific">Orbilia blumenaviensis</name>
    <dbReference type="NCBI Taxonomy" id="1796055"/>
    <lineage>
        <taxon>Eukaryota</taxon>
        <taxon>Fungi</taxon>
        <taxon>Dikarya</taxon>
        <taxon>Ascomycota</taxon>
        <taxon>Pezizomycotina</taxon>
        <taxon>Orbiliomycetes</taxon>
        <taxon>Orbiliales</taxon>
        <taxon>Orbiliaceae</taxon>
        <taxon>Orbilia</taxon>
    </lineage>
</organism>
<feature type="chain" id="PRO_5043877786" evidence="2">
    <location>
        <begin position="20"/>
        <end position="322"/>
    </location>
</feature>
<sequence>MHPATLISSFLLLAAPALSSTTYGCWSDMSIKFHKDCMIAATGLILAQTGNDDKSWIPPNIISRSWGGCTAKVRGSGSGNVVPAIALVSSFEQLGSRCQNGFFYYDSGYINAELNGHAGWKRDTSSTELQLETTWNTTESIPHYESGKPDWLSPHLPEEGQNGPSKGHKLAKRATGTFIGSEANRAGTFRLYRSATVIVGSHPGALVLVVEMYNVILDLIDAALTNTGSSILRAGLDATSGSTVNVLALAVQLSGGFNSWQTMFNSLGDSGQLVRDLIYIAVNDWSGAGLTAGVYHVYNRFDDVVFSFILNGVAGSLGPFPN</sequence>
<keyword evidence="4" id="KW-1185">Reference proteome</keyword>
<proteinExistence type="predicted"/>
<evidence type="ECO:0000256" key="1">
    <source>
        <dbReference type="SAM" id="MobiDB-lite"/>
    </source>
</evidence>
<protein>
    <submittedName>
        <fullName evidence="3">Uncharacterized protein</fullName>
    </submittedName>
</protein>
<evidence type="ECO:0000256" key="2">
    <source>
        <dbReference type="SAM" id="SignalP"/>
    </source>
</evidence>
<feature type="region of interest" description="Disordered" evidence="1">
    <location>
        <begin position="146"/>
        <end position="169"/>
    </location>
</feature>
<keyword evidence="2" id="KW-0732">Signal</keyword>
<evidence type="ECO:0000313" key="3">
    <source>
        <dbReference type="EMBL" id="KAK6360534.1"/>
    </source>
</evidence>
<comment type="caution">
    <text evidence="3">The sequence shown here is derived from an EMBL/GenBank/DDBJ whole genome shotgun (WGS) entry which is preliminary data.</text>
</comment>
<evidence type="ECO:0000313" key="4">
    <source>
        <dbReference type="Proteomes" id="UP001373714"/>
    </source>
</evidence>
<feature type="signal peptide" evidence="2">
    <location>
        <begin position="1"/>
        <end position="19"/>
    </location>
</feature>
<accession>A0AAV9VFC1</accession>
<dbReference type="Proteomes" id="UP001373714">
    <property type="component" value="Unassembled WGS sequence"/>
</dbReference>